<feature type="compositionally biased region" description="Low complexity" evidence="7">
    <location>
        <begin position="346"/>
        <end position="358"/>
    </location>
</feature>
<feature type="transmembrane region" description="Helical" evidence="8">
    <location>
        <begin position="54"/>
        <end position="79"/>
    </location>
</feature>
<feature type="compositionally biased region" description="Pro residues" evidence="7">
    <location>
        <begin position="334"/>
        <end position="345"/>
    </location>
</feature>
<dbReference type="Gene3D" id="3.40.50.300">
    <property type="entry name" value="P-loop containing nucleotide triphosphate hydrolases"/>
    <property type="match status" value="1"/>
</dbReference>
<dbReference type="PROSITE" id="PS50929">
    <property type="entry name" value="ABC_TM1F"/>
    <property type="match status" value="1"/>
</dbReference>
<comment type="subcellular location">
    <subcellularLocation>
        <location evidence="1">Cell membrane</location>
        <topology evidence="1">Multi-pass membrane protein</topology>
    </subcellularLocation>
</comment>
<keyword evidence="4 11" id="KW-0067">ATP-binding</keyword>
<evidence type="ECO:0000256" key="8">
    <source>
        <dbReference type="SAM" id="Phobius"/>
    </source>
</evidence>
<feature type="transmembrane region" description="Helical" evidence="8">
    <location>
        <begin position="154"/>
        <end position="176"/>
    </location>
</feature>
<sequence length="669" mass="68954">MKAVLRYAASGLRPRALIALFLWSLPETLPTALFGFMVARALDDGFLAGHPWTGAAWLGGLMAAAAVGAFGTRGLYATLGATVEPFRDRLVRHVICHALHAAVAGRPDPGAVSRLARQVEIARDSYAGVVLAVRGCLVTSIGVTVGLLALDPLLAMFVLPPFLLGLIGFIATMGFAADRHRRAAEADERLAAHVGQVASAATDLAACGGEAYAEGFTAGPIDRLAAAERALAGAAALRAMCFAVGGWLPLIAVLTAAPWLADRGLTAGALTGALLYVLTGLQPALNSLISGLGNSGLRLCVALSRILNPETRTTVDRIEKSAESARPTAAIPRSPAPESPAPPSHPTTSATSATSATSEMSHPRATIDSGGLELRHTRPRVQGKPTIGRPPASTNGTPLPAATPDPAGSTAPAALAAHSLTFAYGPHAAPVLRELDLTVPAGDHLAIIGPSGIGKSTLAALLCGLLRPASGTVAYGHTEARTLTTAELAERRVLIPQEAYVFTGTVRDNLRYLAPASSDAELVDAVRAVGAAPLVERLGGLGAELEPSRLSAGERQIIALARAYRSPAPIAVLDEATCHLDPAAEARAEAAFAARGTLIVIAHRASSAMRARRLLVLDGGTAAIGDHEHLHETSPLYRRLLAHWGADVSTDPLPPKATARAAAQIQPAS</sequence>
<dbReference type="EMBL" id="JAGFNP010000002">
    <property type="protein sequence ID" value="MBO3732180.1"/>
    <property type="molecule type" value="Genomic_DNA"/>
</dbReference>
<evidence type="ECO:0000256" key="2">
    <source>
        <dbReference type="ARBA" id="ARBA00022692"/>
    </source>
</evidence>
<gene>
    <name evidence="11" type="ORF">J5V16_05040</name>
</gene>
<dbReference type="InterPro" id="IPR003439">
    <property type="entry name" value="ABC_transporter-like_ATP-bd"/>
</dbReference>
<keyword evidence="2 8" id="KW-0812">Transmembrane</keyword>
<comment type="caution">
    <text evidence="11">The sequence shown here is derived from an EMBL/GenBank/DDBJ whole genome shotgun (WGS) entry which is preliminary data.</text>
</comment>
<dbReference type="SUPFAM" id="SSF90123">
    <property type="entry name" value="ABC transporter transmembrane region"/>
    <property type="match status" value="1"/>
</dbReference>
<dbReference type="Gene3D" id="1.20.1560.10">
    <property type="entry name" value="ABC transporter type 1, transmembrane domain"/>
    <property type="match status" value="1"/>
</dbReference>
<evidence type="ECO:0000256" key="3">
    <source>
        <dbReference type="ARBA" id="ARBA00022741"/>
    </source>
</evidence>
<feature type="region of interest" description="Disordered" evidence="7">
    <location>
        <begin position="314"/>
        <end position="410"/>
    </location>
</feature>
<evidence type="ECO:0000259" key="10">
    <source>
        <dbReference type="PROSITE" id="PS50929"/>
    </source>
</evidence>
<keyword evidence="6 8" id="KW-0472">Membrane</keyword>
<organism evidence="11 12">
    <name type="scientific">Glycomyces niveus</name>
    <dbReference type="NCBI Taxonomy" id="2820287"/>
    <lineage>
        <taxon>Bacteria</taxon>
        <taxon>Bacillati</taxon>
        <taxon>Actinomycetota</taxon>
        <taxon>Actinomycetes</taxon>
        <taxon>Glycomycetales</taxon>
        <taxon>Glycomycetaceae</taxon>
        <taxon>Glycomyces</taxon>
    </lineage>
</organism>
<evidence type="ECO:0000256" key="7">
    <source>
        <dbReference type="SAM" id="MobiDB-lite"/>
    </source>
</evidence>
<dbReference type="RefSeq" id="WP_208494963.1">
    <property type="nucleotide sequence ID" value="NZ_JAGFNP010000002.1"/>
</dbReference>
<evidence type="ECO:0000256" key="1">
    <source>
        <dbReference type="ARBA" id="ARBA00004651"/>
    </source>
</evidence>
<dbReference type="PANTHER" id="PTHR24221:SF654">
    <property type="entry name" value="ATP-BINDING CASSETTE SUB-FAMILY B MEMBER 6"/>
    <property type="match status" value="1"/>
</dbReference>
<evidence type="ECO:0000313" key="11">
    <source>
        <dbReference type="EMBL" id="MBO3732180.1"/>
    </source>
</evidence>
<dbReference type="SMART" id="SM00382">
    <property type="entry name" value="AAA"/>
    <property type="match status" value="1"/>
</dbReference>
<evidence type="ECO:0000259" key="9">
    <source>
        <dbReference type="PROSITE" id="PS50893"/>
    </source>
</evidence>
<feature type="domain" description="ABC transmembrane type-1" evidence="10">
    <location>
        <begin position="18"/>
        <end position="283"/>
    </location>
</feature>
<dbReference type="CDD" id="cd03228">
    <property type="entry name" value="ABCC_MRP_Like"/>
    <property type="match status" value="1"/>
</dbReference>
<accession>A0ABS3U077</accession>
<keyword evidence="3" id="KW-0547">Nucleotide-binding</keyword>
<evidence type="ECO:0000313" key="12">
    <source>
        <dbReference type="Proteomes" id="UP000681341"/>
    </source>
</evidence>
<dbReference type="GO" id="GO:0005524">
    <property type="term" value="F:ATP binding"/>
    <property type="evidence" value="ECO:0007669"/>
    <property type="project" value="UniProtKB-KW"/>
</dbReference>
<proteinExistence type="predicted"/>
<dbReference type="InterPro" id="IPR011527">
    <property type="entry name" value="ABC1_TM_dom"/>
</dbReference>
<evidence type="ECO:0000256" key="6">
    <source>
        <dbReference type="ARBA" id="ARBA00023136"/>
    </source>
</evidence>
<dbReference type="PROSITE" id="PS50893">
    <property type="entry name" value="ABC_TRANSPORTER_2"/>
    <property type="match status" value="1"/>
</dbReference>
<feature type="compositionally biased region" description="Basic and acidic residues" evidence="7">
    <location>
        <begin position="314"/>
        <end position="323"/>
    </location>
</feature>
<dbReference type="InterPro" id="IPR027417">
    <property type="entry name" value="P-loop_NTPase"/>
</dbReference>
<feature type="domain" description="ABC transporter" evidence="9">
    <location>
        <begin position="415"/>
        <end position="644"/>
    </location>
</feature>
<dbReference type="Proteomes" id="UP000681341">
    <property type="component" value="Unassembled WGS sequence"/>
</dbReference>
<evidence type="ECO:0000256" key="4">
    <source>
        <dbReference type="ARBA" id="ARBA00022840"/>
    </source>
</evidence>
<dbReference type="InterPro" id="IPR039421">
    <property type="entry name" value="Type_1_exporter"/>
</dbReference>
<name>A0ABS3U077_9ACTN</name>
<evidence type="ECO:0000256" key="5">
    <source>
        <dbReference type="ARBA" id="ARBA00022989"/>
    </source>
</evidence>
<dbReference type="Pfam" id="PF00005">
    <property type="entry name" value="ABC_tran"/>
    <property type="match status" value="1"/>
</dbReference>
<feature type="transmembrane region" description="Helical" evidence="8">
    <location>
        <begin position="126"/>
        <end position="148"/>
    </location>
</feature>
<feature type="transmembrane region" description="Helical" evidence="8">
    <location>
        <begin position="239"/>
        <end position="261"/>
    </location>
</feature>
<keyword evidence="12" id="KW-1185">Reference proteome</keyword>
<dbReference type="SUPFAM" id="SSF52540">
    <property type="entry name" value="P-loop containing nucleoside triphosphate hydrolases"/>
    <property type="match status" value="1"/>
</dbReference>
<protein>
    <submittedName>
        <fullName evidence="11">ABC transporter ATP-binding protein</fullName>
    </submittedName>
</protein>
<dbReference type="InterPro" id="IPR036640">
    <property type="entry name" value="ABC1_TM_sf"/>
</dbReference>
<dbReference type="PANTHER" id="PTHR24221">
    <property type="entry name" value="ATP-BINDING CASSETTE SUB-FAMILY B"/>
    <property type="match status" value="1"/>
</dbReference>
<reference evidence="11 12" key="1">
    <citation type="submission" date="2021-03" db="EMBL/GenBank/DDBJ databases">
        <title>Glycomyces sp. nov., a novel actinomycete isolated from soil.</title>
        <authorList>
            <person name="Yang X."/>
            <person name="Xu X."/>
        </authorList>
    </citation>
    <scope>NUCLEOTIDE SEQUENCE [LARGE SCALE GENOMIC DNA]</scope>
    <source>
        <strain evidence="11 12">NEAU-S30</strain>
    </source>
</reference>
<dbReference type="InterPro" id="IPR003593">
    <property type="entry name" value="AAA+_ATPase"/>
</dbReference>
<keyword evidence="5 8" id="KW-1133">Transmembrane helix</keyword>